<dbReference type="CDD" id="cd06661">
    <property type="entry name" value="GGCT_like"/>
    <property type="match status" value="1"/>
</dbReference>
<reference evidence="9 10" key="1">
    <citation type="submission" date="2025-04" db="UniProtKB">
        <authorList>
            <consortium name="RefSeq"/>
        </authorList>
    </citation>
    <scope>IDENTIFICATION</scope>
    <source>
        <tissue evidence="9 10">Muscle</tissue>
    </source>
</reference>
<sequence length="155" mass="17731">MARVFVYGTLKRGQPNNYRMLDAANGKVKFLASACTAQKHPLVIAGKHNIPFLLNVPGQGHRVKGEIYKVDEKMLKFLDEFESVPTLYQRTEVKLEVEEWVGEEEKEKMASGSITEAFIYSTTSHEADWLSLRCYESYDSKGDHGLEYHIKEARD</sequence>
<dbReference type="GO" id="GO:0005829">
    <property type="term" value="C:cytosol"/>
    <property type="evidence" value="ECO:0007669"/>
    <property type="project" value="TreeGrafter"/>
</dbReference>
<comment type="catalytic activity">
    <reaction evidence="1 6">
        <text>epsilon-(gamma-L-glutamyl)-L-lysine = 5-oxo-L-proline + L-lysine</text>
        <dbReference type="Rhea" id="RHEA:16961"/>
        <dbReference type="ChEBI" id="CHEBI:32551"/>
        <dbReference type="ChEBI" id="CHEBI:58402"/>
        <dbReference type="ChEBI" id="CHEBI:133752"/>
        <dbReference type="EC" id="4.3.2.8"/>
    </reaction>
</comment>
<feature type="active site" description="Proton acceptor" evidence="5">
    <location>
        <position position="82"/>
    </location>
</feature>
<keyword evidence="3 6" id="KW-0456">Lyase</keyword>
<dbReference type="GeneID" id="104943767"/>
<dbReference type="InterPro" id="IPR009288">
    <property type="entry name" value="AIG2-like_dom"/>
</dbReference>
<evidence type="ECO:0000313" key="8">
    <source>
        <dbReference type="Proteomes" id="UP000504611"/>
    </source>
</evidence>
<dbReference type="SUPFAM" id="SSF110857">
    <property type="entry name" value="Gamma-glutamyl cyclotransferase-like"/>
    <property type="match status" value="1"/>
</dbReference>
<dbReference type="Gene3D" id="3.10.490.10">
    <property type="entry name" value="Gamma-glutamyl cyclotransferase-like"/>
    <property type="match status" value="1"/>
</dbReference>
<dbReference type="OrthoDB" id="113620at2759"/>
<dbReference type="InterPro" id="IPR039126">
    <property type="entry name" value="GGACT"/>
</dbReference>
<evidence type="ECO:0000256" key="5">
    <source>
        <dbReference type="PIRSR" id="PIRSR639126-1"/>
    </source>
</evidence>
<dbReference type="Pfam" id="PF06094">
    <property type="entry name" value="GGACT"/>
    <property type="match status" value="1"/>
</dbReference>
<evidence type="ECO:0000256" key="2">
    <source>
        <dbReference type="ARBA" id="ARBA00008861"/>
    </source>
</evidence>
<comment type="function">
    <text evidence="4">May contribute to degradation of proteins cross-linked by transglutaminases by degrading the cross-link between a lysine and a glutamic acid residue. Catalyzes the formation of 5-oxo-L-proline from L-gamma-glutamyl-L-epsilon-lysine.</text>
</comment>
<dbReference type="GO" id="GO:0061929">
    <property type="term" value="F:gamma-glutamylaminecyclotransferase activity"/>
    <property type="evidence" value="ECO:0007669"/>
    <property type="project" value="UniProtKB-UniRule"/>
</dbReference>
<organism evidence="8 10">
    <name type="scientific">Notothenia coriiceps</name>
    <name type="common">black rockcod</name>
    <dbReference type="NCBI Taxonomy" id="8208"/>
    <lineage>
        <taxon>Eukaryota</taxon>
        <taxon>Metazoa</taxon>
        <taxon>Chordata</taxon>
        <taxon>Craniata</taxon>
        <taxon>Vertebrata</taxon>
        <taxon>Euteleostomi</taxon>
        <taxon>Actinopterygii</taxon>
        <taxon>Neopterygii</taxon>
        <taxon>Teleostei</taxon>
        <taxon>Neoteleostei</taxon>
        <taxon>Acanthomorphata</taxon>
        <taxon>Eupercaria</taxon>
        <taxon>Perciformes</taxon>
        <taxon>Notothenioidei</taxon>
        <taxon>Nototheniidae</taxon>
        <taxon>Notothenia</taxon>
    </lineage>
</organism>
<evidence type="ECO:0000313" key="9">
    <source>
        <dbReference type="RefSeq" id="XP_010767534.1"/>
    </source>
</evidence>
<evidence type="ECO:0000313" key="10">
    <source>
        <dbReference type="RefSeq" id="XP_010767535.1"/>
    </source>
</evidence>
<evidence type="ECO:0000256" key="1">
    <source>
        <dbReference type="ARBA" id="ARBA00001684"/>
    </source>
</evidence>
<evidence type="ECO:0000259" key="7">
    <source>
        <dbReference type="Pfam" id="PF06094"/>
    </source>
</evidence>
<feature type="domain" description="Gamma-glutamylcyclotransferase AIG2-like" evidence="7">
    <location>
        <begin position="4"/>
        <end position="124"/>
    </location>
</feature>
<dbReference type="GO" id="GO:0042219">
    <property type="term" value="P:modified amino acid catabolic process"/>
    <property type="evidence" value="ECO:0007669"/>
    <property type="project" value="UniProtKB-UniRule"/>
</dbReference>
<keyword evidence="8" id="KW-1185">Reference proteome</keyword>
<protein>
    <recommendedName>
        <fullName evidence="6">Gamma-glutamylaminecyclotransferase</fullName>
        <ecNumber evidence="6">4.3.2.8</ecNumber>
    </recommendedName>
</protein>
<dbReference type="InterPro" id="IPR036568">
    <property type="entry name" value="GGCT-like_sf"/>
</dbReference>
<dbReference type="Proteomes" id="UP000504611">
    <property type="component" value="Unplaced"/>
</dbReference>
<comment type="similarity">
    <text evidence="2 6">Belongs to the gamma-glutamylcyclotransferase family.</text>
</comment>
<dbReference type="RefSeq" id="XP_010767534.1">
    <property type="nucleotide sequence ID" value="XM_010769232.1"/>
</dbReference>
<dbReference type="EC" id="4.3.2.8" evidence="6"/>
<dbReference type="PANTHER" id="PTHR12510:SF4">
    <property type="entry name" value="GAMMA-GLUTAMYLAMINECYCLOTRANSFERASE"/>
    <property type="match status" value="1"/>
</dbReference>
<evidence type="ECO:0000256" key="4">
    <source>
        <dbReference type="ARBA" id="ARBA00057733"/>
    </source>
</evidence>
<name>A0A6I9N0Q5_9TELE</name>
<evidence type="ECO:0000256" key="6">
    <source>
        <dbReference type="RuleBase" id="RU367036"/>
    </source>
</evidence>
<accession>A0A6I9N0Q5</accession>
<gene>
    <name evidence="9 10" type="primary">ggact</name>
</gene>
<dbReference type="FunFam" id="3.10.490.10:FF:000008">
    <property type="entry name" value="Gamma-glutamylaminecyclotransferase A"/>
    <property type="match status" value="1"/>
</dbReference>
<dbReference type="KEGG" id="ncc:104943767"/>
<dbReference type="InterPro" id="IPR013024">
    <property type="entry name" value="GGCT-like"/>
</dbReference>
<dbReference type="AlphaFoldDB" id="A0A6I9N0Q5"/>
<proteinExistence type="inferred from homology"/>
<evidence type="ECO:0000256" key="3">
    <source>
        <dbReference type="ARBA" id="ARBA00023239"/>
    </source>
</evidence>
<dbReference type="RefSeq" id="XP_010767535.1">
    <property type="nucleotide sequence ID" value="XM_010769233.1"/>
</dbReference>
<dbReference type="PANTHER" id="PTHR12510">
    <property type="entry name" value="TROPONIN C-AKIN-1 PROTEIN"/>
    <property type="match status" value="1"/>
</dbReference>